<evidence type="ECO:0000256" key="3">
    <source>
        <dbReference type="SAM" id="MobiDB-lite"/>
    </source>
</evidence>
<evidence type="ECO:0000256" key="1">
    <source>
        <dbReference type="ARBA" id="ARBA00023098"/>
    </source>
</evidence>
<dbReference type="InterPro" id="IPR002641">
    <property type="entry name" value="PNPLA_dom"/>
</dbReference>
<feature type="domain" description="PNPLA" evidence="4">
    <location>
        <begin position="10"/>
        <end position="282"/>
    </location>
</feature>
<dbReference type="Pfam" id="PF01734">
    <property type="entry name" value="Patatin"/>
    <property type="match status" value="1"/>
</dbReference>
<accession>A0ABQ4A0S2</accession>
<keyword evidence="2" id="KW-0378">Hydrolase</keyword>
<keyword evidence="2" id="KW-0442">Lipid degradation</keyword>
<feature type="short sequence motif" description="DGA/G" evidence="2">
    <location>
        <begin position="269"/>
        <end position="271"/>
    </location>
</feature>
<keyword evidence="1 2" id="KW-0443">Lipid metabolism</keyword>
<dbReference type="RefSeq" id="WP_203841471.1">
    <property type="nucleotide sequence ID" value="NZ_BAAATV010000019.1"/>
</dbReference>
<dbReference type="Pfam" id="PF11856">
    <property type="entry name" value="DUF3376"/>
    <property type="match status" value="1"/>
</dbReference>
<feature type="compositionally biased region" description="Basic and acidic residues" evidence="3">
    <location>
        <begin position="819"/>
        <end position="831"/>
    </location>
</feature>
<dbReference type="SUPFAM" id="SSF52151">
    <property type="entry name" value="FabD/lysophospholipase-like"/>
    <property type="match status" value="1"/>
</dbReference>
<evidence type="ECO:0000259" key="4">
    <source>
        <dbReference type="PROSITE" id="PS51635"/>
    </source>
</evidence>
<comment type="caution">
    <text evidence="2">Lacks conserved residue(s) required for the propagation of feature annotation.</text>
</comment>
<feature type="short sequence motif" description="GXSXG" evidence="2">
    <location>
        <begin position="81"/>
        <end position="85"/>
    </location>
</feature>
<dbReference type="Proteomes" id="UP000603200">
    <property type="component" value="Unassembled WGS sequence"/>
</dbReference>
<dbReference type="Gene3D" id="3.40.1090.10">
    <property type="entry name" value="Cytosolic phospholipase A2 catalytic domain"/>
    <property type="match status" value="2"/>
</dbReference>
<name>A0ABQ4A0S2_9ACTN</name>
<protein>
    <recommendedName>
        <fullName evidence="4">PNPLA domain-containing protein</fullName>
    </recommendedName>
</protein>
<feature type="active site" description="Proton acceptor" evidence="2">
    <location>
        <position position="269"/>
    </location>
</feature>
<evidence type="ECO:0000256" key="2">
    <source>
        <dbReference type="PROSITE-ProRule" id="PRU01161"/>
    </source>
</evidence>
<dbReference type="PROSITE" id="PS51635">
    <property type="entry name" value="PNPLA"/>
    <property type="match status" value="1"/>
</dbReference>
<evidence type="ECO:0000313" key="6">
    <source>
        <dbReference type="Proteomes" id="UP000603200"/>
    </source>
</evidence>
<proteinExistence type="predicted"/>
<gene>
    <name evidence="5" type="ORF">Ahu01nite_075570</name>
</gene>
<feature type="region of interest" description="Disordered" evidence="3">
    <location>
        <begin position="774"/>
        <end position="845"/>
    </location>
</feature>
<feature type="active site" description="Nucleophile" evidence="2">
    <location>
        <position position="83"/>
    </location>
</feature>
<sequence>MARTQVRLGLVFQGGVSLAVWMSGVAHEIDLLRRAGAPDRPGPPTDGGDCDGDCGGDEALCRWRALCNRLDVDVIVDVVSGTSAGGLNGAFLACAAAAGNPLPQLRNLWVDAAQLQRGKLLRPAGGEPVPSLLDGDFFAGQIQDVLTTALEEGGRKVGHPVTLLTTATALGEQTMAWADCTGDEFGVADHRRVYSFRYDPASVRFTPQEGFTAGAPSQFTKDSIPVLTRAARATAGFPAAFTPVAERDAGADLSGHRVRGGNDNGVLIDGGVLDNTPFEPLLEEIGRRTVEGDWRRIIGYVTANDGLADSTVDTGTPTAGTKKAVAQGWFPVLTSALRMASETSFRNGVEALAQRSLDAQGGSGTESAFTDALSDPERMGAAAEALYTRYRHQRVASGALDACLARDARGAIRPVCTPSLADVDPDAAPLWVPPAALADAFELALQGDWRWGTAVADRTVRLLIRHLRVTGADMAALAGLSEVLTRVIAVRDHLTGRIAQAPSNDSAALVQAVNEASETSGSSQVLGDLMRRAALAYDAGRADEVLRAALVVEVVSHAVAGPHAFSRTPRFDVVRMGPDVESPVVPGNPDRRPLGSWKLYGTQLGHFGAFGEADWRRHDFLWGRLDGAAHLIRALARVSGSPLREPATAATWTTTVQDMVLAQEDTTAEDLNASLRTVSGLDAKATLDAMRHTEPGRRAIADTVTDTLRMLRTGGQGVPSALTAAGGWAWLILGPRPPLRSWTAVWKLPLWAATAFWPRHRFWHRVRELSSPSPQEAELSQVPVEHGPSTPSAHRARKQAEDLVRLETLGHHPQTKIAAEVDDRSHDDRAGGVHGQVNESAPADL</sequence>
<evidence type="ECO:0000313" key="5">
    <source>
        <dbReference type="EMBL" id="GIE24455.1"/>
    </source>
</evidence>
<dbReference type="InterPro" id="IPR024282">
    <property type="entry name" value="DUF3376"/>
</dbReference>
<reference evidence="5 6" key="1">
    <citation type="submission" date="2021-01" db="EMBL/GenBank/DDBJ databases">
        <title>Whole genome shotgun sequence of Actinoplanes humidus NBRC 14915.</title>
        <authorList>
            <person name="Komaki H."/>
            <person name="Tamura T."/>
        </authorList>
    </citation>
    <scope>NUCLEOTIDE SEQUENCE [LARGE SCALE GENOMIC DNA]</scope>
    <source>
        <strain evidence="5 6">NBRC 14915</strain>
    </source>
</reference>
<dbReference type="InterPro" id="IPR016035">
    <property type="entry name" value="Acyl_Trfase/lysoPLipase"/>
</dbReference>
<organism evidence="5 6">
    <name type="scientific">Winogradskya humida</name>
    <dbReference type="NCBI Taxonomy" id="113566"/>
    <lineage>
        <taxon>Bacteria</taxon>
        <taxon>Bacillati</taxon>
        <taxon>Actinomycetota</taxon>
        <taxon>Actinomycetes</taxon>
        <taxon>Micromonosporales</taxon>
        <taxon>Micromonosporaceae</taxon>
        <taxon>Winogradskya</taxon>
    </lineage>
</organism>
<dbReference type="EMBL" id="BOMN01000110">
    <property type="protein sequence ID" value="GIE24455.1"/>
    <property type="molecule type" value="Genomic_DNA"/>
</dbReference>
<keyword evidence="6" id="KW-1185">Reference proteome</keyword>
<comment type="caution">
    <text evidence="5">The sequence shown here is derived from an EMBL/GenBank/DDBJ whole genome shotgun (WGS) entry which is preliminary data.</text>
</comment>
<feature type="compositionally biased region" description="Basic and acidic residues" evidence="3">
    <location>
        <begin position="798"/>
        <end position="810"/>
    </location>
</feature>